<sequence>MPPAPSPSIRSILHRHRQLAPNASVRVSPLCLGTMNFGDAWKERMGECSKETTFQILDRFFEKGGNFIDTANGYQNEESEMWLGEWMTSRKNRDQVVLATKYSASFKGYEKDLIQSSYGGNGTKSMRLSLEASLKKLQTDYIDLFYVHWWDYATTIPELMHALNDLVASGKVLYLGISDTPAWVVSKANQYARDHSLRPFVVYQGMWNAAIRDMERDIVPMCCDEGMGICVYGAVGQGRFQTEAAFLEREQNRSGRKTKPPTQTERAVSKVLEEIATQKNKHVTSIALAYIMHKTPYIFPIVGGRKVEHLEGNINALEIALEDTEIERIEASFEFDPGFPHTFLSGTLLTGEKPRAAHKPDDVWLMTLIGNFDWVQPPKPITPHSSRQ</sequence>
<keyword evidence="6" id="KW-1185">Reference proteome</keyword>
<dbReference type="PANTHER" id="PTHR43364:SF7">
    <property type="entry name" value="NADP-DEPENDENT OXIDOREDUCTASE DOMAIN-CONTAINING PROTEIN-RELATED"/>
    <property type="match status" value="1"/>
</dbReference>
<dbReference type="SUPFAM" id="SSF51430">
    <property type="entry name" value="NAD(P)-linked oxidoreductase"/>
    <property type="match status" value="1"/>
</dbReference>
<proteinExistence type="inferred from homology"/>
<dbReference type="AlphaFoldDB" id="A0A1E3B5X3"/>
<evidence type="ECO:0000313" key="5">
    <source>
        <dbReference type="EMBL" id="ODM16201.1"/>
    </source>
</evidence>
<dbReference type="OrthoDB" id="48988at2759"/>
<dbReference type="STRING" id="573508.A0A1E3B5X3"/>
<dbReference type="EMBL" id="JXNT01000012">
    <property type="protein sequence ID" value="ODM16201.1"/>
    <property type="molecule type" value="Genomic_DNA"/>
</dbReference>
<dbReference type="Proteomes" id="UP000094569">
    <property type="component" value="Unassembled WGS sequence"/>
</dbReference>
<reference evidence="5 6" key="1">
    <citation type="journal article" date="2016" name="BMC Genomics">
        <title>Comparative genomic and transcriptomic analyses of the Fuzhuan brick tea-fermentation fungus Aspergillus cristatus.</title>
        <authorList>
            <person name="Ge Y."/>
            <person name="Wang Y."/>
            <person name="Liu Y."/>
            <person name="Tan Y."/>
            <person name="Ren X."/>
            <person name="Zhang X."/>
            <person name="Hyde K.D."/>
            <person name="Liu Y."/>
            <person name="Liu Z."/>
        </authorList>
    </citation>
    <scope>NUCLEOTIDE SEQUENCE [LARGE SCALE GENOMIC DNA]</scope>
    <source>
        <strain evidence="5 6">GZAAS20.1005</strain>
    </source>
</reference>
<feature type="domain" description="NADP-dependent oxidoreductase" evidence="4">
    <location>
        <begin position="29"/>
        <end position="331"/>
    </location>
</feature>
<dbReference type="InterPro" id="IPR023210">
    <property type="entry name" value="NADP_OxRdtase_dom"/>
</dbReference>
<organism evidence="5 6">
    <name type="scientific">Aspergillus cristatus</name>
    <name type="common">Chinese Fuzhuan brick tea-fermentation fungus</name>
    <name type="synonym">Eurotium cristatum</name>
    <dbReference type="NCBI Taxonomy" id="573508"/>
    <lineage>
        <taxon>Eukaryota</taxon>
        <taxon>Fungi</taxon>
        <taxon>Dikarya</taxon>
        <taxon>Ascomycota</taxon>
        <taxon>Pezizomycotina</taxon>
        <taxon>Eurotiomycetes</taxon>
        <taxon>Eurotiomycetidae</taxon>
        <taxon>Eurotiales</taxon>
        <taxon>Aspergillaceae</taxon>
        <taxon>Aspergillus</taxon>
        <taxon>Aspergillus subgen. Aspergillus</taxon>
    </lineage>
</organism>
<dbReference type="PANTHER" id="PTHR43364">
    <property type="entry name" value="NADH-SPECIFIC METHYLGLYOXAL REDUCTASE-RELATED"/>
    <property type="match status" value="1"/>
</dbReference>
<evidence type="ECO:0000256" key="3">
    <source>
        <dbReference type="ARBA" id="ARBA00038157"/>
    </source>
</evidence>
<comment type="similarity">
    <text evidence="3">Belongs to the aldo/keto reductase family. Aldo/keto reductase 2 subfamily.</text>
</comment>
<evidence type="ECO:0000256" key="2">
    <source>
        <dbReference type="ARBA" id="ARBA00023002"/>
    </source>
</evidence>
<keyword evidence="1" id="KW-0521">NADP</keyword>
<evidence type="ECO:0000313" key="6">
    <source>
        <dbReference type="Proteomes" id="UP000094569"/>
    </source>
</evidence>
<protein>
    <recommendedName>
        <fullName evidence="4">NADP-dependent oxidoreductase domain-containing protein</fullName>
    </recommendedName>
</protein>
<dbReference type="InterPro" id="IPR036812">
    <property type="entry name" value="NAD(P)_OxRdtase_dom_sf"/>
</dbReference>
<dbReference type="Gene3D" id="3.20.20.100">
    <property type="entry name" value="NADP-dependent oxidoreductase domain"/>
    <property type="match status" value="1"/>
</dbReference>
<dbReference type="VEuPathDB" id="FungiDB:SI65_08200"/>
<dbReference type="GO" id="GO:0016491">
    <property type="term" value="F:oxidoreductase activity"/>
    <property type="evidence" value="ECO:0007669"/>
    <property type="project" value="UniProtKB-KW"/>
</dbReference>
<dbReference type="InterPro" id="IPR050523">
    <property type="entry name" value="AKR_Detox_Biosynth"/>
</dbReference>
<gene>
    <name evidence="5" type="ORF">SI65_08200</name>
</gene>
<evidence type="ECO:0000256" key="1">
    <source>
        <dbReference type="ARBA" id="ARBA00022857"/>
    </source>
</evidence>
<evidence type="ECO:0000259" key="4">
    <source>
        <dbReference type="Pfam" id="PF00248"/>
    </source>
</evidence>
<dbReference type="CDD" id="cd19146">
    <property type="entry name" value="AKR_AKR9A1-2"/>
    <property type="match status" value="1"/>
</dbReference>
<comment type="caution">
    <text evidence="5">The sequence shown here is derived from an EMBL/GenBank/DDBJ whole genome shotgun (WGS) entry which is preliminary data.</text>
</comment>
<name>A0A1E3B5X3_ASPCR</name>
<keyword evidence="2" id="KW-0560">Oxidoreductase</keyword>
<dbReference type="Pfam" id="PF00248">
    <property type="entry name" value="Aldo_ket_red"/>
    <property type="match status" value="1"/>
</dbReference>
<accession>A0A1E3B5X3</accession>